<evidence type="ECO:0000256" key="13">
    <source>
        <dbReference type="ARBA" id="ARBA00023136"/>
    </source>
</evidence>
<dbReference type="Gene3D" id="6.10.340.10">
    <property type="match status" value="1"/>
</dbReference>
<dbReference type="GO" id="GO:0005524">
    <property type="term" value="F:ATP binding"/>
    <property type="evidence" value="ECO:0007669"/>
    <property type="project" value="UniProtKB-KW"/>
</dbReference>
<dbReference type="SUPFAM" id="SSF55874">
    <property type="entry name" value="ATPase domain of HSP90 chaperone/DNA topoisomerase II/histidine kinase"/>
    <property type="match status" value="1"/>
</dbReference>
<keyword evidence="18" id="KW-1185">Reference proteome</keyword>
<dbReference type="InterPro" id="IPR004358">
    <property type="entry name" value="Sig_transdc_His_kin-like_C"/>
</dbReference>
<comment type="subcellular location">
    <subcellularLocation>
        <location evidence="2">Cell membrane</location>
        <topology evidence="2">Multi-pass membrane protein</topology>
    </subcellularLocation>
</comment>
<dbReference type="Gene3D" id="3.30.565.10">
    <property type="entry name" value="Histidine kinase-like ATPase, C-terminal domain"/>
    <property type="match status" value="1"/>
</dbReference>
<organism evidence="17 18">
    <name type="scientific">Christensenella minuta</name>
    <dbReference type="NCBI Taxonomy" id="626937"/>
    <lineage>
        <taxon>Bacteria</taxon>
        <taxon>Bacillati</taxon>
        <taxon>Bacillota</taxon>
        <taxon>Clostridia</taxon>
        <taxon>Christensenellales</taxon>
        <taxon>Christensenellaceae</taxon>
        <taxon>Christensenella</taxon>
    </lineage>
</organism>
<dbReference type="InterPro" id="IPR003660">
    <property type="entry name" value="HAMP_dom"/>
</dbReference>
<dbReference type="Proteomes" id="UP000070366">
    <property type="component" value="Unassembled WGS sequence"/>
</dbReference>
<evidence type="ECO:0000259" key="15">
    <source>
        <dbReference type="PROSITE" id="PS50109"/>
    </source>
</evidence>
<evidence type="ECO:0000313" key="17">
    <source>
        <dbReference type="EMBL" id="KXK64065.1"/>
    </source>
</evidence>
<evidence type="ECO:0000256" key="6">
    <source>
        <dbReference type="ARBA" id="ARBA00022679"/>
    </source>
</evidence>
<comment type="catalytic activity">
    <reaction evidence="1">
        <text>ATP + protein L-histidine = ADP + protein N-phospho-L-histidine.</text>
        <dbReference type="EC" id="2.7.13.3"/>
    </reaction>
</comment>
<dbReference type="RefSeq" id="WP_066522810.1">
    <property type="nucleotide sequence ID" value="NZ_CABMOF010000010.1"/>
</dbReference>
<evidence type="ECO:0000256" key="1">
    <source>
        <dbReference type="ARBA" id="ARBA00000085"/>
    </source>
</evidence>
<dbReference type="OrthoDB" id="9786919at2"/>
<feature type="domain" description="Histidine kinase" evidence="15">
    <location>
        <begin position="262"/>
        <end position="467"/>
    </location>
</feature>
<dbReference type="EC" id="2.7.13.3" evidence="3"/>
<comment type="caution">
    <text evidence="17">The sequence shown here is derived from an EMBL/GenBank/DDBJ whole genome shotgun (WGS) entry which is preliminary data.</text>
</comment>
<feature type="domain" description="HAMP" evidence="16">
    <location>
        <begin position="195"/>
        <end position="247"/>
    </location>
</feature>
<dbReference type="InterPro" id="IPR005467">
    <property type="entry name" value="His_kinase_dom"/>
</dbReference>
<dbReference type="PROSITE" id="PS50109">
    <property type="entry name" value="HIS_KIN"/>
    <property type="match status" value="1"/>
</dbReference>
<protein>
    <recommendedName>
        <fullName evidence="3">histidine kinase</fullName>
        <ecNumber evidence="3">2.7.13.3</ecNumber>
    </recommendedName>
</protein>
<dbReference type="PANTHER" id="PTHR45528">
    <property type="entry name" value="SENSOR HISTIDINE KINASE CPXA"/>
    <property type="match status" value="1"/>
</dbReference>
<evidence type="ECO:0000256" key="9">
    <source>
        <dbReference type="ARBA" id="ARBA00022777"/>
    </source>
</evidence>
<dbReference type="EMBL" id="LSZW01000067">
    <property type="protein sequence ID" value="KXK64065.1"/>
    <property type="molecule type" value="Genomic_DNA"/>
</dbReference>
<dbReference type="Pfam" id="PF00512">
    <property type="entry name" value="HisKA"/>
    <property type="match status" value="1"/>
</dbReference>
<dbReference type="SMART" id="SM00388">
    <property type="entry name" value="HisKA"/>
    <property type="match status" value="1"/>
</dbReference>
<evidence type="ECO:0000256" key="11">
    <source>
        <dbReference type="ARBA" id="ARBA00022989"/>
    </source>
</evidence>
<dbReference type="STRING" id="626937.HMPREF3293_03113"/>
<dbReference type="PANTHER" id="PTHR45528:SF1">
    <property type="entry name" value="SENSOR HISTIDINE KINASE CPXA"/>
    <property type="match status" value="1"/>
</dbReference>
<keyword evidence="13 14" id="KW-0472">Membrane</keyword>
<dbReference type="GO" id="GO:0005886">
    <property type="term" value="C:plasma membrane"/>
    <property type="evidence" value="ECO:0007669"/>
    <property type="project" value="UniProtKB-SubCell"/>
</dbReference>
<keyword evidence="11 14" id="KW-1133">Transmembrane helix</keyword>
<dbReference type="PROSITE" id="PS51257">
    <property type="entry name" value="PROKAR_LIPOPROTEIN"/>
    <property type="match status" value="1"/>
</dbReference>
<dbReference type="SMART" id="SM00304">
    <property type="entry name" value="HAMP"/>
    <property type="match status" value="1"/>
</dbReference>
<evidence type="ECO:0000256" key="3">
    <source>
        <dbReference type="ARBA" id="ARBA00012438"/>
    </source>
</evidence>
<keyword evidence="8" id="KW-0547">Nucleotide-binding</keyword>
<reference evidence="17 18" key="1">
    <citation type="submission" date="2016-02" db="EMBL/GenBank/DDBJ databases">
        <authorList>
            <person name="Wen L."/>
            <person name="He K."/>
            <person name="Yang H."/>
        </authorList>
    </citation>
    <scope>NUCLEOTIDE SEQUENCE [LARGE SCALE GENOMIC DNA]</scope>
    <source>
        <strain evidence="17 18">DSM 22607</strain>
    </source>
</reference>
<evidence type="ECO:0000256" key="12">
    <source>
        <dbReference type="ARBA" id="ARBA00023012"/>
    </source>
</evidence>
<keyword evidence="5" id="KW-0597">Phosphoprotein</keyword>
<evidence type="ECO:0000256" key="14">
    <source>
        <dbReference type="SAM" id="Phobius"/>
    </source>
</evidence>
<dbReference type="KEGG" id="cmiu:B1H56_13695"/>
<dbReference type="InterPro" id="IPR003661">
    <property type="entry name" value="HisK_dim/P_dom"/>
</dbReference>
<keyword evidence="6" id="KW-0808">Transferase</keyword>
<keyword evidence="4" id="KW-1003">Cell membrane</keyword>
<evidence type="ECO:0000256" key="7">
    <source>
        <dbReference type="ARBA" id="ARBA00022692"/>
    </source>
</evidence>
<dbReference type="CDD" id="cd00075">
    <property type="entry name" value="HATPase"/>
    <property type="match status" value="1"/>
</dbReference>
<dbReference type="Pfam" id="PF00672">
    <property type="entry name" value="HAMP"/>
    <property type="match status" value="1"/>
</dbReference>
<evidence type="ECO:0000256" key="2">
    <source>
        <dbReference type="ARBA" id="ARBA00004651"/>
    </source>
</evidence>
<dbReference type="SMART" id="SM00387">
    <property type="entry name" value="HATPase_c"/>
    <property type="match status" value="1"/>
</dbReference>
<keyword evidence="7 14" id="KW-0812">Transmembrane</keyword>
<dbReference type="CDD" id="cd06225">
    <property type="entry name" value="HAMP"/>
    <property type="match status" value="1"/>
</dbReference>
<dbReference type="PROSITE" id="PS50885">
    <property type="entry name" value="HAMP"/>
    <property type="match status" value="1"/>
</dbReference>
<name>A0A136Q057_9FIRM</name>
<proteinExistence type="predicted"/>
<dbReference type="AlphaFoldDB" id="A0A136Q057"/>
<dbReference type="GO" id="GO:0000155">
    <property type="term" value="F:phosphorelay sensor kinase activity"/>
    <property type="evidence" value="ECO:0007669"/>
    <property type="project" value="InterPro"/>
</dbReference>
<dbReference type="Gene3D" id="1.10.287.130">
    <property type="match status" value="1"/>
</dbReference>
<dbReference type="InterPro" id="IPR036097">
    <property type="entry name" value="HisK_dim/P_sf"/>
</dbReference>
<dbReference type="InterPro" id="IPR036890">
    <property type="entry name" value="HATPase_C_sf"/>
</dbReference>
<dbReference type="Pfam" id="PF02518">
    <property type="entry name" value="HATPase_c"/>
    <property type="match status" value="1"/>
</dbReference>
<dbReference type="InterPro" id="IPR003594">
    <property type="entry name" value="HATPase_dom"/>
</dbReference>
<gene>
    <name evidence="17" type="ORF">HMPREF3293_03113</name>
</gene>
<evidence type="ECO:0000256" key="10">
    <source>
        <dbReference type="ARBA" id="ARBA00022840"/>
    </source>
</evidence>
<keyword evidence="10" id="KW-0067">ATP-binding</keyword>
<dbReference type="SUPFAM" id="SSF47384">
    <property type="entry name" value="Homodimeric domain of signal transducing histidine kinase"/>
    <property type="match status" value="1"/>
</dbReference>
<dbReference type="CDD" id="cd00082">
    <property type="entry name" value="HisKA"/>
    <property type="match status" value="1"/>
</dbReference>
<evidence type="ECO:0000313" key="18">
    <source>
        <dbReference type="Proteomes" id="UP000070366"/>
    </source>
</evidence>
<dbReference type="PRINTS" id="PR00344">
    <property type="entry name" value="BCTRLSENSOR"/>
</dbReference>
<keyword evidence="9 17" id="KW-0418">Kinase</keyword>
<dbReference type="InterPro" id="IPR050398">
    <property type="entry name" value="HssS/ArlS-like"/>
</dbReference>
<evidence type="ECO:0000256" key="4">
    <source>
        <dbReference type="ARBA" id="ARBA00022475"/>
    </source>
</evidence>
<evidence type="ECO:0000256" key="8">
    <source>
        <dbReference type="ARBA" id="ARBA00022741"/>
    </source>
</evidence>
<accession>A0A136Q057</accession>
<evidence type="ECO:0000259" key="16">
    <source>
        <dbReference type="PROSITE" id="PS50885"/>
    </source>
</evidence>
<feature type="transmembrane region" description="Helical" evidence="14">
    <location>
        <begin position="171"/>
        <end position="194"/>
    </location>
</feature>
<evidence type="ECO:0000256" key="5">
    <source>
        <dbReference type="ARBA" id="ARBA00022553"/>
    </source>
</evidence>
<keyword evidence="12" id="KW-0902">Two-component regulatory system</keyword>
<sequence>MKLRTRITLISLAVILAAILVSGCLLVLLSAQNSIQQAEESALSQSRYMSISFKNAVNESAFFSAAGNARSSLIQYLFREYARRTAGDADFILMHGSETVCNTSGYQPDILMSYGEIRTLGASYDAVEYTTVKAGNEILFLTRQAFSFAREPYTVYMVSNITQVYRGLQTFVPGAVLIGGLTAAVCVPLLVFLLKRALFPLEMLKQQAAQIAGGVYSERACPRGSDEIAALAQSFNAMAGAVERNINSLELKAQQQEMLLAAVAHEIKTPMTSVIGYADTLQRTRLTEVQQQNAISRIHTECRYMERLIQKLAKLIATDHAALSLREESTAVLLDEVRKTVVSGQGLQETEISVYSDGGLLAMDRDLMTDLLLNLIDNSRKAGSSHISIVAQKNDIFVRDDGCGIPEEKLAHVAQPFYKGDPSASRKKGGLGLGLALCQKIARLHGALLAIDSSPGTGTTVHIIFTN</sequence>
<dbReference type="SUPFAM" id="SSF158472">
    <property type="entry name" value="HAMP domain-like"/>
    <property type="match status" value="1"/>
</dbReference>